<dbReference type="SUPFAM" id="SSF46689">
    <property type="entry name" value="Homeodomain-like"/>
    <property type="match status" value="1"/>
</dbReference>
<dbReference type="PROSITE" id="PS51294">
    <property type="entry name" value="HTH_MYB"/>
    <property type="match status" value="2"/>
</dbReference>
<feature type="domain" description="HTH myb-type" evidence="3">
    <location>
        <begin position="73"/>
        <end position="120"/>
    </location>
</feature>
<dbReference type="SMART" id="SM00717">
    <property type="entry name" value="SANT"/>
    <property type="match status" value="2"/>
</dbReference>
<dbReference type="GO" id="GO:0000981">
    <property type="term" value="F:DNA-binding transcription factor activity, RNA polymerase II-specific"/>
    <property type="evidence" value="ECO:0007669"/>
    <property type="project" value="TreeGrafter"/>
</dbReference>
<gene>
    <name evidence="4" type="ORF">TRFO_21571</name>
</gene>
<dbReference type="VEuPathDB" id="TrichDB:TRFO_21571"/>
<dbReference type="GeneID" id="94836763"/>
<protein>
    <submittedName>
        <fullName evidence="4">Myb-like DNA-binding domain containing protein</fullName>
    </submittedName>
</protein>
<dbReference type="InterPro" id="IPR017930">
    <property type="entry name" value="Myb_dom"/>
</dbReference>
<evidence type="ECO:0000259" key="2">
    <source>
        <dbReference type="PROSITE" id="PS50090"/>
    </source>
</evidence>
<feature type="region of interest" description="Disordered" evidence="1">
    <location>
        <begin position="1"/>
        <end position="26"/>
    </location>
</feature>
<evidence type="ECO:0000313" key="5">
    <source>
        <dbReference type="Proteomes" id="UP000179807"/>
    </source>
</evidence>
<sequence length="192" mass="21982">MEDTINAPEPENKPKRKQKVPFTPEEDARLRELVAEKGDRAWNLIQSLMPNRTARQCRERWNLYLSPDVNNEPWSQDEVMRLYTLYAAIGPQWTLLAHQFPNRTANNIKNRLKQCLRRAQRMYRIPDKGEIPSLLPTLEQQVNINNNANQSINAPANNNGTNFSQPINIANLQAAAQPIIPPPAIQPAEQSQ</sequence>
<dbReference type="Pfam" id="PF13921">
    <property type="entry name" value="Myb_DNA-bind_6"/>
    <property type="match status" value="1"/>
</dbReference>
<feature type="domain" description="Myb-like" evidence="2">
    <location>
        <begin position="66"/>
        <end position="116"/>
    </location>
</feature>
<dbReference type="Gene3D" id="1.10.10.60">
    <property type="entry name" value="Homeodomain-like"/>
    <property type="match status" value="2"/>
</dbReference>
<keyword evidence="5" id="KW-1185">Reference proteome</keyword>
<dbReference type="InterPro" id="IPR009057">
    <property type="entry name" value="Homeodomain-like_sf"/>
</dbReference>
<dbReference type="PANTHER" id="PTHR45614:SF253">
    <property type="entry name" value="CHROMOSOME UNDETERMINED SCAFFOLD_38, WHOLE GENOME SHOTGUN SEQUENCE"/>
    <property type="match status" value="1"/>
</dbReference>
<dbReference type="InterPro" id="IPR001005">
    <property type="entry name" value="SANT/Myb"/>
</dbReference>
<organism evidence="4 5">
    <name type="scientific">Tritrichomonas foetus</name>
    <dbReference type="NCBI Taxonomy" id="1144522"/>
    <lineage>
        <taxon>Eukaryota</taxon>
        <taxon>Metamonada</taxon>
        <taxon>Parabasalia</taxon>
        <taxon>Tritrichomonadida</taxon>
        <taxon>Tritrichomonadidae</taxon>
        <taxon>Tritrichomonas</taxon>
    </lineage>
</organism>
<comment type="caution">
    <text evidence="4">The sequence shown here is derived from an EMBL/GenBank/DDBJ whole genome shotgun (WGS) entry which is preliminary data.</text>
</comment>
<dbReference type="CDD" id="cd00167">
    <property type="entry name" value="SANT"/>
    <property type="match status" value="2"/>
</dbReference>
<dbReference type="PROSITE" id="PS50090">
    <property type="entry name" value="MYB_LIKE"/>
    <property type="match status" value="2"/>
</dbReference>
<feature type="domain" description="Myb-like" evidence="2">
    <location>
        <begin position="14"/>
        <end position="65"/>
    </location>
</feature>
<proteinExistence type="predicted"/>
<name>A0A1J4KI84_9EUKA</name>
<dbReference type="GO" id="GO:0005634">
    <property type="term" value="C:nucleus"/>
    <property type="evidence" value="ECO:0007669"/>
    <property type="project" value="TreeGrafter"/>
</dbReference>
<dbReference type="GO" id="GO:0000978">
    <property type="term" value="F:RNA polymerase II cis-regulatory region sequence-specific DNA binding"/>
    <property type="evidence" value="ECO:0007669"/>
    <property type="project" value="TreeGrafter"/>
</dbReference>
<dbReference type="PANTHER" id="PTHR45614">
    <property type="entry name" value="MYB PROTEIN-RELATED"/>
    <property type="match status" value="1"/>
</dbReference>
<dbReference type="InterPro" id="IPR050560">
    <property type="entry name" value="MYB_TF"/>
</dbReference>
<dbReference type="EMBL" id="MLAK01000637">
    <property type="protein sequence ID" value="OHT09524.1"/>
    <property type="molecule type" value="Genomic_DNA"/>
</dbReference>
<dbReference type="Proteomes" id="UP000179807">
    <property type="component" value="Unassembled WGS sequence"/>
</dbReference>
<dbReference type="RefSeq" id="XP_068362660.1">
    <property type="nucleotide sequence ID" value="XM_068502059.1"/>
</dbReference>
<reference evidence="4" key="1">
    <citation type="submission" date="2016-10" db="EMBL/GenBank/DDBJ databases">
        <authorList>
            <person name="Benchimol M."/>
            <person name="Almeida L.G."/>
            <person name="Vasconcelos A.T."/>
            <person name="Perreira-Neves A."/>
            <person name="Rosa I.A."/>
            <person name="Tasca T."/>
            <person name="Bogo M.R."/>
            <person name="de Souza W."/>
        </authorList>
    </citation>
    <scope>NUCLEOTIDE SEQUENCE [LARGE SCALE GENOMIC DNA]</scope>
    <source>
        <strain evidence="4">K</strain>
    </source>
</reference>
<feature type="domain" description="HTH myb-type" evidence="3">
    <location>
        <begin position="15"/>
        <end position="69"/>
    </location>
</feature>
<dbReference type="OrthoDB" id="2143914at2759"/>
<accession>A0A1J4KI84</accession>
<evidence type="ECO:0000259" key="3">
    <source>
        <dbReference type="PROSITE" id="PS51294"/>
    </source>
</evidence>
<dbReference type="AlphaFoldDB" id="A0A1J4KI84"/>
<evidence type="ECO:0000313" key="4">
    <source>
        <dbReference type="EMBL" id="OHT09524.1"/>
    </source>
</evidence>
<evidence type="ECO:0000256" key="1">
    <source>
        <dbReference type="SAM" id="MobiDB-lite"/>
    </source>
</evidence>